<geneLocation type="plasmid" evidence="2">
    <name>unnamed</name>
</geneLocation>
<protein>
    <submittedName>
        <fullName evidence="2">Uncharacterized protein</fullName>
    </submittedName>
</protein>
<dbReference type="RefSeq" id="WP_368502707.1">
    <property type="nucleotide sequence ID" value="NZ_CP162550.1"/>
</dbReference>
<keyword evidence="1" id="KW-1133">Transmembrane helix</keyword>
<evidence type="ECO:0000313" key="2">
    <source>
        <dbReference type="EMBL" id="XDI35090.1"/>
    </source>
</evidence>
<feature type="transmembrane region" description="Helical" evidence="1">
    <location>
        <begin position="74"/>
        <end position="93"/>
    </location>
</feature>
<dbReference type="AlphaFoldDB" id="A0AB39BNS3"/>
<organism evidence="2">
    <name type="scientific">Alkalihalophilus sp. As8PL</name>
    <dbReference type="NCBI Taxonomy" id="3237103"/>
    <lineage>
        <taxon>Bacteria</taxon>
        <taxon>Bacillati</taxon>
        <taxon>Bacillota</taxon>
        <taxon>Bacilli</taxon>
        <taxon>Bacillales</taxon>
        <taxon>Bacillaceae</taxon>
        <taxon>Alkalihalophilus</taxon>
    </lineage>
</organism>
<keyword evidence="1" id="KW-0812">Transmembrane</keyword>
<feature type="transmembrane region" description="Helical" evidence="1">
    <location>
        <begin position="99"/>
        <end position="116"/>
    </location>
</feature>
<evidence type="ECO:0000256" key="1">
    <source>
        <dbReference type="SAM" id="Phobius"/>
    </source>
</evidence>
<feature type="transmembrane region" description="Helical" evidence="1">
    <location>
        <begin position="7"/>
        <end position="25"/>
    </location>
</feature>
<name>A0AB39BNS3_9BACI</name>
<keyword evidence="2" id="KW-0614">Plasmid</keyword>
<reference evidence="2" key="1">
    <citation type="submission" date="2024-07" db="EMBL/GenBank/DDBJ databases">
        <title>Identification and characteristics of an arsenic-resistant bacterial isolate, which belongs to a novel species.</title>
        <authorList>
            <person name="Juszczyk A."/>
            <person name="Kowalczyk A."/>
            <person name="Was K."/>
            <person name="Kosowicz W."/>
            <person name="Budzyn A."/>
            <person name="Latowski D."/>
        </authorList>
    </citation>
    <scope>NUCLEOTIDE SEQUENCE</scope>
    <source>
        <strain evidence="2">As8PL</strain>
        <plasmid evidence="2">unnamed</plasmid>
    </source>
</reference>
<accession>A0AB39BNS3</accession>
<gene>
    <name evidence="2" type="ORF">AB3N04_01010</name>
</gene>
<feature type="transmembrane region" description="Helical" evidence="1">
    <location>
        <begin position="37"/>
        <end position="62"/>
    </location>
</feature>
<keyword evidence="1" id="KW-0472">Membrane</keyword>
<sequence length="128" mass="14426">MSKNMKLMCILSVLIMIATGWYVALPDYIEASEGETFISFIQTFFPFYVIGVLITILGVYVINVPRTILGHCKVFVYSLPTPIGFIGMLMLFFYPMHPLFSIVSSGLGVFILYHTLKSALRTSKRVIT</sequence>
<proteinExistence type="predicted"/>
<dbReference type="EMBL" id="CP162550">
    <property type="protein sequence ID" value="XDI35090.1"/>
    <property type="molecule type" value="Genomic_DNA"/>
</dbReference>